<accession>A0AAW8M0L8</accession>
<proteinExistence type="predicted"/>
<dbReference type="GO" id="GO:0052689">
    <property type="term" value="F:carboxylic ester hydrolase activity"/>
    <property type="evidence" value="ECO:0007669"/>
    <property type="project" value="TreeGrafter"/>
</dbReference>
<dbReference type="Pfam" id="PF00561">
    <property type="entry name" value="Abhydrolase_1"/>
    <property type="match status" value="1"/>
</dbReference>
<dbReference type="Gene3D" id="3.40.50.1820">
    <property type="entry name" value="alpha/beta hydrolase"/>
    <property type="match status" value="1"/>
</dbReference>
<evidence type="ECO:0000259" key="2">
    <source>
        <dbReference type="Pfam" id="PF00561"/>
    </source>
</evidence>
<dbReference type="InterPro" id="IPR000073">
    <property type="entry name" value="AB_hydrolase_1"/>
</dbReference>
<dbReference type="AlphaFoldDB" id="A0AAW8M0L8"/>
<dbReference type="EMBL" id="JAVDSW010000006">
    <property type="protein sequence ID" value="MDR6704842.1"/>
    <property type="molecule type" value="Genomic_DNA"/>
</dbReference>
<dbReference type="Proteomes" id="UP001265315">
    <property type="component" value="Unassembled WGS sequence"/>
</dbReference>
<dbReference type="InterPro" id="IPR053145">
    <property type="entry name" value="AB_hydrolase_Est10"/>
</dbReference>
<dbReference type="GO" id="GO:0004252">
    <property type="term" value="F:serine-type endopeptidase activity"/>
    <property type="evidence" value="ECO:0007669"/>
    <property type="project" value="InterPro"/>
</dbReference>
<sequence length="270" mass="28628">MAVEKIVSFKSGAHTIVGTVRDAKGHKNSTFLLLHGFGGTRNELAIPSLGMGIFEYVAARLADLGHSSLRIDFHGWGDSDGSIEESSYSTQIDDCLAAMDFIATQPDLGNGEVILLGWSQGGLVAAAAAGRTNRPSGVALWAAVGEPKVSFPGLVGKNAYLYGLNSPEPTTLTLPWGASVTLGQRFFLEVSGFDPLTELSQYAGPAFIAEGTVDDVIPHGTAKKFAAAHRGEHIVWEAAMDHAFNTSSGVETLSRLIDATVSYLKRHNKV</sequence>
<comment type="caution">
    <text evidence="3">The sequence shown here is derived from an EMBL/GenBank/DDBJ whole genome shotgun (WGS) entry which is preliminary data.</text>
</comment>
<name>A0AAW8M0L8_AGRTU</name>
<evidence type="ECO:0000313" key="4">
    <source>
        <dbReference type="Proteomes" id="UP001265315"/>
    </source>
</evidence>
<organism evidence="3 4">
    <name type="scientific">Agrobacterium tumefaciens</name>
    <dbReference type="NCBI Taxonomy" id="358"/>
    <lineage>
        <taxon>Bacteria</taxon>
        <taxon>Pseudomonadati</taxon>
        <taxon>Pseudomonadota</taxon>
        <taxon>Alphaproteobacteria</taxon>
        <taxon>Hyphomicrobiales</taxon>
        <taxon>Rhizobiaceae</taxon>
        <taxon>Rhizobium/Agrobacterium group</taxon>
        <taxon>Agrobacterium</taxon>
        <taxon>Agrobacterium tumefaciens complex</taxon>
    </lineage>
</organism>
<dbReference type="InterPro" id="IPR029058">
    <property type="entry name" value="AB_hydrolase_fold"/>
</dbReference>
<dbReference type="SUPFAM" id="SSF53474">
    <property type="entry name" value="alpha/beta-Hydrolases"/>
    <property type="match status" value="1"/>
</dbReference>
<feature type="domain" description="AB hydrolase-1" evidence="2">
    <location>
        <begin position="30"/>
        <end position="138"/>
    </location>
</feature>
<dbReference type="PANTHER" id="PTHR43265">
    <property type="entry name" value="ESTERASE ESTD"/>
    <property type="match status" value="1"/>
</dbReference>
<dbReference type="PROSITE" id="PS00708">
    <property type="entry name" value="PRO_ENDOPEP_SER"/>
    <property type="match status" value="1"/>
</dbReference>
<dbReference type="InterPro" id="IPR002471">
    <property type="entry name" value="Pept_S9_AS"/>
</dbReference>
<dbReference type="PANTHER" id="PTHR43265:SF1">
    <property type="entry name" value="ESTERASE ESTD"/>
    <property type="match status" value="1"/>
</dbReference>
<evidence type="ECO:0000313" key="3">
    <source>
        <dbReference type="EMBL" id="MDR6704842.1"/>
    </source>
</evidence>
<reference evidence="3" key="1">
    <citation type="submission" date="2023-07" db="EMBL/GenBank/DDBJ databases">
        <title>Sorghum-associated microbial communities from plants grown in Nebraska, USA.</title>
        <authorList>
            <person name="Schachtman D."/>
        </authorList>
    </citation>
    <scope>NUCLEOTIDE SEQUENCE</scope>
    <source>
        <strain evidence="3">1457</strain>
    </source>
</reference>
<keyword evidence="1" id="KW-0378">Hydrolase</keyword>
<gene>
    <name evidence="3" type="ORF">J2W61_004717</name>
</gene>
<dbReference type="GO" id="GO:0006508">
    <property type="term" value="P:proteolysis"/>
    <property type="evidence" value="ECO:0007669"/>
    <property type="project" value="InterPro"/>
</dbReference>
<protein>
    <submittedName>
        <fullName evidence="3">Pimeloyl-ACP methyl ester carboxylesterase</fullName>
    </submittedName>
</protein>
<evidence type="ECO:0000256" key="1">
    <source>
        <dbReference type="ARBA" id="ARBA00022801"/>
    </source>
</evidence>